<dbReference type="Pfam" id="PF23544">
    <property type="entry name" value="AtuA_ferredoxin"/>
    <property type="match status" value="1"/>
</dbReference>
<comment type="caution">
    <text evidence="3">The sequence shown here is derived from an EMBL/GenBank/DDBJ whole genome shotgun (WGS) entry which is preliminary data.</text>
</comment>
<dbReference type="InterPro" id="IPR056362">
    <property type="entry name" value="AtuA-like_ferredoxin_dom"/>
</dbReference>
<evidence type="ECO:0000259" key="2">
    <source>
        <dbReference type="Pfam" id="PF23544"/>
    </source>
</evidence>
<feature type="domain" description="AtuA-like ferredoxin-fold" evidence="2">
    <location>
        <begin position="520"/>
        <end position="618"/>
    </location>
</feature>
<sequence>MPLRTSLPGHLGSRSTNTARIASASGSAADRRHGLAELARHEDIQYIVGDWMSEYNMALRGGGKADDPDDSSEFEPSFLEAVEPALAHLDARRIRLAVNAGASDTKKLHDVLVDMIRDKGLKLKVAWIEGDEVIDVIRKGLSAGEGFTNLTTGENIKDWPFEPIYAQAYLGCWGIVEAFRQGAHIVVCGRVADASPTIACAAHHYNWRRDDYPQLAHALVAGHLIECTTYVTGGNFSGFKGLAAAAGASVVDIGFPVAEVEADGEFCVYKQARKGGVVTVETCKAQLLYEIQGPYYYNSDVVAVLDNIKMSQVGENRVRVSNVGSIKPPPTTKVGITAKGGYQAEAHYFLCGLDVAEKAALLERQLRHVLDEASFSCLRFRINGSCPENPSSQDAAMVDLRIFAQARDQEALSPLRFLKPIADNIMQGYPGATFHLDTRQALAKEYYEYWVSIMPQSAARHVCHLPWKAGRVEIEPPADTVEFVYDQPTYETEGQTQGPPPAVDLNLSSHLGLGPATTAPLGHVVHARSGDKGSDSNVGFFVRNADEWDWLRSLLTVRMIRELLGEDDKGKPIFRFELPHLFAVHFLLKDHLDRGVTASSSYDFLGKNLAEYLRCKHVSIPDRYLARGRI</sequence>
<name>A0A4U6XCZ4_9PEZI</name>
<dbReference type="Pfam" id="PF07287">
    <property type="entry name" value="AtuA"/>
    <property type="match status" value="1"/>
</dbReference>
<dbReference type="AlphaFoldDB" id="A0A4U6XCZ4"/>
<dbReference type="STRING" id="1306861.A0A4U6XCZ4"/>
<evidence type="ECO:0000313" key="4">
    <source>
        <dbReference type="Proteomes" id="UP000310108"/>
    </source>
</evidence>
<dbReference type="PANTHER" id="PTHR47585">
    <property type="match status" value="1"/>
</dbReference>
<reference evidence="3 4" key="1">
    <citation type="journal article" date="2019" name="PLoS ONE">
        <title>Comparative genome analysis indicates high evolutionary potential of pathogenicity genes in Colletotrichum tanaceti.</title>
        <authorList>
            <person name="Lelwala R.V."/>
            <person name="Korhonen P.K."/>
            <person name="Young N.D."/>
            <person name="Scott J.B."/>
            <person name="Ades P.A."/>
            <person name="Gasser R.B."/>
            <person name="Taylor P.W.J."/>
        </authorList>
    </citation>
    <scope>NUCLEOTIDE SEQUENCE [LARGE SCALE GENOMIC DNA]</scope>
    <source>
        <strain evidence="3">BRIP57314</strain>
    </source>
</reference>
<evidence type="ECO:0000313" key="3">
    <source>
        <dbReference type="EMBL" id="TKW53294.1"/>
    </source>
</evidence>
<dbReference type="OrthoDB" id="10265871at2759"/>
<evidence type="ECO:0000259" key="1">
    <source>
        <dbReference type="Pfam" id="PF07287"/>
    </source>
</evidence>
<dbReference type="EMBL" id="PJEX01000192">
    <property type="protein sequence ID" value="TKW53294.1"/>
    <property type="molecule type" value="Genomic_DNA"/>
</dbReference>
<dbReference type="Proteomes" id="UP000310108">
    <property type="component" value="Unassembled WGS sequence"/>
</dbReference>
<accession>A0A4U6XCZ4</accession>
<keyword evidence="4" id="KW-1185">Reference proteome</keyword>
<proteinExistence type="predicted"/>
<organism evidence="3 4">
    <name type="scientific">Colletotrichum tanaceti</name>
    <dbReference type="NCBI Taxonomy" id="1306861"/>
    <lineage>
        <taxon>Eukaryota</taxon>
        <taxon>Fungi</taxon>
        <taxon>Dikarya</taxon>
        <taxon>Ascomycota</taxon>
        <taxon>Pezizomycotina</taxon>
        <taxon>Sordariomycetes</taxon>
        <taxon>Hypocreomycetidae</taxon>
        <taxon>Glomerellales</taxon>
        <taxon>Glomerellaceae</taxon>
        <taxon>Colletotrichum</taxon>
        <taxon>Colletotrichum destructivum species complex</taxon>
    </lineage>
</organism>
<evidence type="ECO:0008006" key="5">
    <source>
        <dbReference type="Google" id="ProtNLM"/>
    </source>
</evidence>
<dbReference type="PANTHER" id="PTHR47585:SF2">
    <property type="entry name" value="DUF1446 DOMAIN PROTEIN (AFU_ORTHOLOGUE AFUA_6G11420)"/>
    <property type="match status" value="1"/>
</dbReference>
<gene>
    <name evidence="3" type="ORF">CTA1_2353</name>
</gene>
<dbReference type="InterPro" id="IPR010839">
    <property type="entry name" value="AtuA_N"/>
</dbReference>
<feature type="domain" description="Acyclic terpene utilisation N-terminal" evidence="1">
    <location>
        <begin position="20"/>
        <end position="465"/>
    </location>
</feature>
<protein>
    <recommendedName>
        <fullName evidence="5">DUF1446 domain-containing protein</fullName>
    </recommendedName>
</protein>